<dbReference type="GO" id="GO:0005886">
    <property type="term" value="C:plasma membrane"/>
    <property type="evidence" value="ECO:0007669"/>
    <property type="project" value="UniProtKB-SubCell"/>
</dbReference>
<evidence type="ECO:0000259" key="7">
    <source>
        <dbReference type="Pfam" id="PF03553"/>
    </source>
</evidence>
<comment type="subcellular location">
    <subcellularLocation>
        <location evidence="1">Cell membrane</location>
        <topology evidence="1">Multi-pass membrane protein</topology>
    </subcellularLocation>
</comment>
<feature type="transmembrane region" description="Helical" evidence="6">
    <location>
        <begin position="311"/>
        <end position="330"/>
    </location>
</feature>
<feature type="transmembrane region" description="Helical" evidence="6">
    <location>
        <begin position="43"/>
        <end position="64"/>
    </location>
</feature>
<keyword evidence="5 6" id="KW-0472">Membrane</keyword>
<protein>
    <submittedName>
        <fullName evidence="8">Sodium:proton antiporter</fullName>
    </submittedName>
</protein>
<dbReference type="AlphaFoldDB" id="A0A653DXH8"/>
<dbReference type="PANTHER" id="PTHR43478:SF1">
    <property type="entry name" value="NA+_H+ ANTIPORTER NHAC-LIKE C-TERMINAL DOMAIN-CONTAINING PROTEIN"/>
    <property type="match status" value="1"/>
</dbReference>
<feature type="transmembrane region" description="Helical" evidence="6">
    <location>
        <begin position="143"/>
        <end position="162"/>
    </location>
</feature>
<keyword evidence="4 6" id="KW-1133">Transmembrane helix</keyword>
<keyword evidence="2" id="KW-1003">Cell membrane</keyword>
<feature type="transmembrane region" description="Helical" evidence="6">
    <location>
        <begin position="468"/>
        <end position="485"/>
    </location>
</feature>
<feature type="transmembrane region" description="Helical" evidence="6">
    <location>
        <begin position="19"/>
        <end position="36"/>
    </location>
</feature>
<dbReference type="RefSeq" id="WP_239655491.1">
    <property type="nucleotide sequence ID" value="NZ_LR215729.2"/>
</dbReference>
<organism evidence="8">
    <name type="scientific">Pseudomonas marincola</name>
    <dbReference type="NCBI Taxonomy" id="437900"/>
    <lineage>
        <taxon>Bacteria</taxon>
        <taxon>Pseudomonadati</taxon>
        <taxon>Pseudomonadota</taxon>
        <taxon>Gammaproteobacteria</taxon>
        <taxon>Pseudomonadales</taxon>
        <taxon>Pseudomonadaceae</taxon>
        <taxon>Pseudomonas</taxon>
    </lineage>
</organism>
<feature type="transmembrane region" description="Helical" evidence="6">
    <location>
        <begin position="387"/>
        <end position="415"/>
    </location>
</feature>
<evidence type="ECO:0000256" key="5">
    <source>
        <dbReference type="ARBA" id="ARBA00023136"/>
    </source>
</evidence>
<feature type="transmembrane region" description="Helical" evidence="6">
    <location>
        <begin position="183"/>
        <end position="207"/>
    </location>
</feature>
<evidence type="ECO:0000313" key="8">
    <source>
        <dbReference type="EMBL" id="VEV95177.1"/>
    </source>
</evidence>
<evidence type="ECO:0000256" key="3">
    <source>
        <dbReference type="ARBA" id="ARBA00022692"/>
    </source>
</evidence>
<evidence type="ECO:0000256" key="2">
    <source>
        <dbReference type="ARBA" id="ARBA00022475"/>
    </source>
</evidence>
<feature type="transmembrane region" description="Helical" evidence="6">
    <location>
        <begin position="104"/>
        <end position="123"/>
    </location>
</feature>
<feature type="transmembrane region" description="Helical" evidence="6">
    <location>
        <begin position="287"/>
        <end position="305"/>
    </location>
</feature>
<feature type="transmembrane region" description="Helical" evidence="6">
    <location>
        <begin position="233"/>
        <end position="255"/>
    </location>
</feature>
<gene>
    <name evidence="8" type="ORF">PMYSY11_0130</name>
</gene>
<accession>A0A653DXH8</accession>
<evidence type="ECO:0000256" key="1">
    <source>
        <dbReference type="ARBA" id="ARBA00004651"/>
    </source>
</evidence>
<sequence>MAGLADSGVQTPELPSRGYLGWALLIVTVLITLWLGPLDKGEAAHAGWLSLLPTFMVLVLALTMRRTLEALVGGCLFGYLMLGGTDFMVQFADTGLKVMGNPTIGWIILVCGFLGSLIALLGLSGATQAFSNWLGDRVKGRRMTLLSAWGLGLVIFIDDYLNALAVSASMRKLCDRFKISRPMLAYVVDSTAAPMCVLVPLSTWAIYSAGLLEGNGVAEKGQGLALYMEAVPYMFYAWIALLMVPLVAIGLIPALGPMRTAERLTAEGKAVIEDSDLDIPASQATPLLINFFLPLASLIGFTLFFDVDALKGTVCALLLTILLYAAQRLATHEQLFDAVQKGFQSMLMPLGIVVSSFVLQDINEQLGLTDFVIQGLEPLMTGNWLPAVAFLTLSLITFTTGSFWGTFAVAFPIILPLAGALDASMPLTIGAIVSAGAFGSHACFYGDATVLSAKGSGCTALQHALTQLPYVLIAAGLSTVLFIVMA</sequence>
<evidence type="ECO:0000256" key="4">
    <source>
        <dbReference type="ARBA" id="ARBA00022989"/>
    </source>
</evidence>
<proteinExistence type="predicted"/>
<name>A0A653DXH8_9PSED</name>
<feature type="transmembrane region" description="Helical" evidence="6">
    <location>
        <begin position="70"/>
        <end position="92"/>
    </location>
</feature>
<dbReference type="PANTHER" id="PTHR43478">
    <property type="entry name" value="NA+/H+ ANTIPORTER-RELATED"/>
    <property type="match status" value="1"/>
</dbReference>
<dbReference type="Pfam" id="PF03553">
    <property type="entry name" value="Na_H_antiporter"/>
    <property type="match status" value="1"/>
</dbReference>
<evidence type="ECO:0000256" key="6">
    <source>
        <dbReference type="SAM" id="Phobius"/>
    </source>
</evidence>
<reference evidence="8" key="1">
    <citation type="submission" date="2019-02" db="EMBL/GenBank/DDBJ databases">
        <authorList>
            <consortium name="Genoscope - CEA"/>
            <person name="William W."/>
        </authorList>
    </citation>
    <scope>NUCLEOTIDE SEQUENCE [LARGE SCALE GENOMIC DNA]</scope>
    <source>
        <strain evidence="8">YSy11</strain>
    </source>
</reference>
<dbReference type="InterPro" id="IPR018461">
    <property type="entry name" value="Na/H_Antiport_NhaC-like_C"/>
</dbReference>
<feature type="domain" description="Na+/H+ antiporter NhaC-like C-terminal" evidence="7">
    <location>
        <begin position="195"/>
        <end position="485"/>
    </location>
</feature>
<dbReference type="EMBL" id="LR215729">
    <property type="protein sequence ID" value="VEV95177.1"/>
    <property type="molecule type" value="Genomic_DNA"/>
</dbReference>
<keyword evidence="3 6" id="KW-0812">Transmembrane</keyword>